<reference evidence="2 3" key="1">
    <citation type="submission" date="2020-09" db="EMBL/GenBank/DDBJ databases">
        <title>Marinomonas sp. nov., isolated from the cysticercosis algae of Qingdao, China.</title>
        <authorList>
            <person name="Sun X."/>
        </authorList>
    </citation>
    <scope>NUCLEOTIDE SEQUENCE [LARGE SCALE GENOMIC DNA]</scope>
    <source>
        <strain evidence="2 3">SM2066</strain>
    </source>
</reference>
<gene>
    <name evidence="2" type="ORF">IF202_12435</name>
</gene>
<protein>
    <recommendedName>
        <fullName evidence="4">DUF4136 domain-containing protein</fullName>
    </recommendedName>
</protein>
<evidence type="ECO:0000256" key="1">
    <source>
        <dbReference type="SAM" id="SignalP"/>
    </source>
</evidence>
<name>A0ABR8P0N1_9GAMM</name>
<dbReference type="EMBL" id="JACYFC010000004">
    <property type="protein sequence ID" value="MBD5771854.1"/>
    <property type="molecule type" value="Genomic_DNA"/>
</dbReference>
<comment type="caution">
    <text evidence="2">The sequence shown here is derived from an EMBL/GenBank/DDBJ whole genome shotgun (WGS) entry which is preliminary data.</text>
</comment>
<evidence type="ECO:0008006" key="4">
    <source>
        <dbReference type="Google" id="ProtNLM"/>
    </source>
</evidence>
<dbReference type="PROSITE" id="PS51257">
    <property type="entry name" value="PROKAR_LIPOPROTEIN"/>
    <property type="match status" value="1"/>
</dbReference>
<accession>A0ABR8P0N1</accession>
<organism evidence="2 3">
    <name type="scientific">Marinomonas colpomeniae</name>
    <dbReference type="NCBI Taxonomy" id="2774408"/>
    <lineage>
        <taxon>Bacteria</taxon>
        <taxon>Pseudomonadati</taxon>
        <taxon>Pseudomonadota</taxon>
        <taxon>Gammaproteobacteria</taxon>
        <taxon>Oceanospirillales</taxon>
        <taxon>Oceanospirillaceae</taxon>
        <taxon>Marinomonas</taxon>
    </lineage>
</organism>
<keyword evidence="1" id="KW-0732">Signal</keyword>
<feature type="chain" id="PRO_5046265197" description="DUF4136 domain-containing protein" evidence="1">
    <location>
        <begin position="21"/>
        <end position="183"/>
    </location>
</feature>
<dbReference type="RefSeq" id="WP_191595247.1">
    <property type="nucleotide sequence ID" value="NZ_JACYFC010000004.1"/>
</dbReference>
<proteinExistence type="predicted"/>
<keyword evidence="3" id="KW-1185">Reference proteome</keyword>
<dbReference type="Proteomes" id="UP000604161">
    <property type="component" value="Unassembled WGS sequence"/>
</dbReference>
<evidence type="ECO:0000313" key="3">
    <source>
        <dbReference type="Proteomes" id="UP000604161"/>
    </source>
</evidence>
<feature type="signal peptide" evidence="1">
    <location>
        <begin position="1"/>
        <end position="20"/>
    </location>
</feature>
<evidence type="ECO:0000313" key="2">
    <source>
        <dbReference type="EMBL" id="MBD5771854.1"/>
    </source>
</evidence>
<sequence length="183" mass="20055">MKKILLKLSASCLCLVGVVACSSSPSSDSSLPSIKTSEQFRIENVALNVEQLVTPDIQYHTSAEIQSFVTDGIKENLSQAGLLTQDGTMDSLSIVITYHRRFVGDKTPIPSDSLAYPFFDYVIKIKSNDKQISTISKHNLTYRGGFTMNLKVAGGLLRDKSDEIAFIDALSRSVSDTIESLKK</sequence>